<accession>A0A9R1U751</accession>
<dbReference type="GeneID" id="105271534"/>
<evidence type="ECO:0000313" key="2">
    <source>
        <dbReference type="RefSeq" id="XP_011311426.1"/>
    </source>
</evidence>
<keyword evidence="1" id="KW-1185">Reference proteome</keyword>
<evidence type="ECO:0000313" key="1">
    <source>
        <dbReference type="Proteomes" id="UP000694866"/>
    </source>
</evidence>
<proteinExistence type="predicted"/>
<dbReference type="AlphaFoldDB" id="A0A9R1U751"/>
<dbReference type="KEGG" id="fas:105271534"/>
<sequence>MNRDVERLRRIISQIADEIVLVKTTIDRRESELLVVEKSISQVKMLQEKALHVSKCNEMKFREREEQVEVMKGIYERLAVTRGEVQGNITDQLLRKIAELKILRDSLQKEFHDEKSGTIDTRK</sequence>
<protein>
    <submittedName>
        <fullName evidence="2">Uncharacterized protein</fullName>
    </submittedName>
</protein>
<dbReference type="OrthoDB" id="10412005at2759"/>
<reference evidence="2" key="1">
    <citation type="submission" date="2025-08" db="UniProtKB">
        <authorList>
            <consortium name="RefSeq"/>
        </authorList>
    </citation>
    <scope>IDENTIFICATION</scope>
    <source>
        <strain evidence="2">USDA-PBARC FA_bdor</strain>
        <tissue evidence="2">Whole organism</tissue>
    </source>
</reference>
<gene>
    <name evidence="2" type="primary">LOC105271534</name>
</gene>
<name>A0A9R1U751_9HYME</name>
<dbReference type="Proteomes" id="UP000694866">
    <property type="component" value="Unplaced"/>
</dbReference>
<dbReference type="RefSeq" id="XP_011311426.1">
    <property type="nucleotide sequence ID" value="XM_011313124.1"/>
</dbReference>
<organism evidence="1 2">
    <name type="scientific">Fopius arisanus</name>
    <dbReference type="NCBI Taxonomy" id="64838"/>
    <lineage>
        <taxon>Eukaryota</taxon>
        <taxon>Metazoa</taxon>
        <taxon>Ecdysozoa</taxon>
        <taxon>Arthropoda</taxon>
        <taxon>Hexapoda</taxon>
        <taxon>Insecta</taxon>
        <taxon>Pterygota</taxon>
        <taxon>Neoptera</taxon>
        <taxon>Endopterygota</taxon>
        <taxon>Hymenoptera</taxon>
        <taxon>Apocrita</taxon>
        <taxon>Ichneumonoidea</taxon>
        <taxon>Braconidae</taxon>
        <taxon>Opiinae</taxon>
        <taxon>Fopius</taxon>
    </lineage>
</organism>